<keyword evidence="2" id="KW-1185">Reference proteome</keyword>
<sequence length="126" mass="14400">MFNLFRPLEHRDRVQLLCWLTWAMMTNYHRSGAWPGIQYREQAIRRWLAAHEKSASWLETAQLSWIAAQLAHGNGSILETEAGRLELQLVTAIGIIDYERPVMRALYLQCDEKVAARGWTSGGSSA</sequence>
<dbReference type="AlphaFoldDB" id="A0A158L6N9"/>
<dbReference type="Proteomes" id="UP000055019">
    <property type="component" value="Unassembled WGS sequence"/>
</dbReference>
<organism evidence="1 2">
    <name type="scientific">Caballeronia arvi</name>
    <dbReference type="NCBI Taxonomy" id="1777135"/>
    <lineage>
        <taxon>Bacteria</taxon>
        <taxon>Pseudomonadati</taxon>
        <taxon>Pseudomonadota</taxon>
        <taxon>Betaproteobacteria</taxon>
        <taxon>Burkholderiales</taxon>
        <taxon>Burkholderiaceae</taxon>
        <taxon>Caballeronia</taxon>
    </lineage>
</organism>
<accession>A0A158L6N9</accession>
<dbReference type="RefSeq" id="WP_143749514.1">
    <property type="nucleotide sequence ID" value="NZ_FCOM02000152.1"/>
</dbReference>
<reference evidence="1" key="1">
    <citation type="submission" date="2016-01" db="EMBL/GenBank/DDBJ databases">
        <authorList>
            <person name="Peeters C."/>
        </authorList>
    </citation>
    <scope>NUCLEOTIDE SEQUENCE [LARGE SCALE GENOMIC DNA]</scope>
    <source>
        <strain evidence="1">LMG 29317</strain>
    </source>
</reference>
<protein>
    <submittedName>
        <fullName evidence="1">Uncharacterized protein</fullName>
    </submittedName>
</protein>
<name>A0A158L6N9_9BURK</name>
<dbReference type="EMBL" id="FCOM02000152">
    <property type="protein sequence ID" value="SAL88643.1"/>
    <property type="molecule type" value="Genomic_DNA"/>
</dbReference>
<proteinExistence type="predicted"/>
<comment type="caution">
    <text evidence="1">The sequence shown here is derived from an EMBL/GenBank/DDBJ whole genome shotgun (WGS) entry which is preliminary data.</text>
</comment>
<evidence type="ECO:0000313" key="1">
    <source>
        <dbReference type="EMBL" id="SAL88643.1"/>
    </source>
</evidence>
<gene>
    <name evidence="1" type="ORF">AWB74_08660</name>
</gene>
<dbReference type="OrthoDB" id="9105030at2"/>
<evidence type="ECO:0000313" key="2">
    <source>
        <dbReference type="Proteomes" id="UP000055019"/>
    </source>
</evidence>